<dbReference type="InterPro" id="IPR048289">
    <property type="entry name" value="RRM2_NsCP33-like"/>
</dbReference>
<feature type="region of interest" description="Disordered" evidence="2">
    <location>
        <begin position="68"/>
        <end position="119"/>
    </location>
</feature>
<keyword evidence="1" id="KW-0694">RNA-binding</keyword>
<dbReference type="PROSITE" id="PS50102">
    <property type="entry name" value="RRM"/>
    <property type="match status" value="1"/>
</dbReference>
<dbReference type="InterPro" id="IPR052462">
    <property type="entry name" value="SLIRP/GR-RBP-like"/>
</dbReference>
<sequence>MNIFIAGLSYNISDSELGDLFAEYGEITSAKVITDRETGRSKGYGFVEMEDEAAGNKAIEELNETEIDGKTISVSVARPKSEAPRRSSSYGSGGGSGYNRGGGSNRGSGGGYGSGRNRY</sequence>
<evidence type="ECO:0000256" key="2">
    <source>
        <dbReference type="SAM" id="MobiDB-lite"/>
    </source>
</evidence>
<dbReference type="AlphaFoldDB" id="A0A5J4QUD6"/>
<dbReference type="Pfam" id="PF00076">
    <property type="entry name" value="RRM_1"/>
    <property type="match status" value="1"/>
</dbReference>
<dbReference type="SUPFAM" id="SSF54928">
    <property type="entry name" value="RNA-binding domain, RBD"/>
    <property type="match status" value="1"/>
</dbReference>
<dbReference type="SMART" id="SM00360">
    <property type="entry name" value="RRM"/>
    <property type="match status" value="1"/>
</dbReference>
<protein>
    <recommendedName>
        <fullName evidence="3">RRM domain-containing protein</fullName>
    </recommendedName>
</protein>
<evidence type="ECO:0000313" key="4">
    <source>
        <dbReference type="EMBL" id="KAA6324748.1"/>
    </source>
</evidence>
<comment type="caution">
    <text evidence="4">The sequence shown here is derived from an EMBL/GenBank/DDBJ whole genome shotgun (WGS) entry which is preliminary data.</text>
</comment>
<evidence type="ECO:0000256" key="1">
    <source>
        <dbReference type="ARBA" id="ARBA00022884"/>
    </source>
</evidence>
<feature type="compositionally biased region" description="Gly residues" evidence="2">
    <location>
        <begin position="91"/>
        <end position="119"/>
    </location>
</feature>
<dbReference type="GO" id="GO:0003723">
    <property type="term" value="F:RNA binding"/>
    <property type="evidence" value="ECO:0007669"/>
    <property type="project" value="UniProtKB-KW"/>
</dbReference>
<reference evidence="4" key="1">
    <citation type="submission" date="2019-03" db="EMBL/GenBank/DDBJ databases">
        <title>Single cell metagenomics reveals metabolic interactions within the superorganism composed of flagellate Streblomastix strix and complex community of Bacteroidetes bacteria on its surface.</title>
        <authorList>
            <person name="Treitli S.C."/>
            <person name="Kolisko M."/>
            <person name="Husnik F."/>
            <person name="Keeling P."/>
            <person name="Hampl V."/>
        </authorList>
    </citation>
    <scope>NUCLEOTIDE SEQUENCE</scope>
    <source>
        <strain evidence="4">STM</strain>
    </source>
</reference>
<organism evidence="4">
    <name type="scientific">termite gut metagenome</name>
    <dbReference type="NCBI Taxonomy" id="433724"/>
    <lineage>
        <taxon>unclassified sequences</taxon>
        <taxon>metagenomes</taxon>
        <taxon>organismal metagenomes</taxon>
    </lineage>
</organism>
<name>A0A5J4QUD6_9ZZZZ</name>
<proteinExistence type="predicted"/>
<dbReference type="Gene3D" id="3.30.70.330">
    <property type="match status" value="1"/>
</dbReference>
<gene>
    <name evidence="4" type="ORF">EZS27_025959</name>
</gene>
<dbReference type="EMBL" id="SNRY01002510">
    <property type="protein sequence ID" value="KAA6324748.1"/>
    <property type="molecule type" value="Genomic_DNA"/>
</dbReference>
<dbReference type="InterPro" id="IPR035979">
    <property type="entry name" value="RBD_domain_sf"/>
</dbReference>
<accession>A0A5J4QUD6</accession>
<dbReference type="PANTHER" id="PTHR48027">
    <property type="entry name" value="HETEROGENEOUS NUCLEAR RIBONUCLEOPROTEIN 87F-RELATED"/>
    <property type="match status" value="1"/>
</dbReference>
<feature type="domain" description="RRM" evidence="3">
    <location>
        <begin position="1"/>
        <end position="79"/>
    </location>
</feature>
<dbReference type="InterPro" id="IPR012677">
    <property type="entry name" value="Nucleotide-bd_a/b_plait_sf"/>
</dbReference>
<dbReference type="CDD" id="cd21608">
    <property type="entry name" value="RRM2_NsCP33_like"/>
    <property type="match status" value="1"/>
</dbReference>
<dbReference type="InterPro" id="IPR000504">
    <property type="entry name" value="RRM_dom"/>
</dbReference>
<evidence type="ECO:0000259" key="3">
    <source>
        <dbReference type="PROSITE" id="PS50102"/>
    </source>
</evidence>